<evidence type="ECO:0000313" key="6">
    <source>
        <dbReference type="Proteomes" id="UP000663637"/>
    </source>
</evidence>
<feature type="domain" description="Acyl-CoA thioesterase 2 C-terminal" evidence="3">
    <location>
        <begin position="189"/>
        <end position="292"/>
    </location>
</feature>
<dbReference type="InterPro" id="IPR025652">
    <property type="entry name" value="TesB_C"/>
</dbReference>
<dbReference type="InterPro" id="IPR029069">
    <property type="entry name" value="HotDog_dom_sf"/>
</dbReference>
<dbReference type="InterPro" id="IPR042171">
    <property type="entry name" value="Acyl-CoA_hotdog"/>
</dbReference>
<evidence type="ECO:0000259" key="3">
    <source>
        <dbReference type="Pfam" id="PF02551"/>
    </source>
</evidence>
<keyword evidence="6" id="KW-1185">Reference proteome</keyword>
<dbReference type="Pfam" id="PF13622">
    <property type="entry name" value="4HBT_3"/>
    <property type="match status" value="1"/>
</dbReference>
<sequence>MTDRPTDEQLVSGLIALLDPTPQGPDRFEGPRNPGGVGRVFGGQVIAQALVAAERTVGEDRAAHSLHAYFLRGGSEDHPITLDIARDFDGGSFSNRRVVALQPGKDGSPSPILNLTASFQREQPGLEHQEAIAPDVPGPDDLEPDDIIRARYAEKLEGPARAFFLRPRPIEIRATAPAHWTSREPQKPTQASWFRARTPLPDDPRLHRAVLAYLSDMQLLGTSLLPHGISWLRGEVKNASLDHALWFHAPFRADEWLLYVTDSPWSGGSRGFNRGQIFQNGRLIASVAQEGMIRRVDPKAT</sequence>
<reference evidence="5 6" key="1">
    <citation type="submission" date="2020-09" db="EMBL/GenBank/DDBJ databases">
        <title>Complete genome sequence of altererythrobacter flavus SS-21NJ, isolated from Dongying oil sludge in Shandong province.</title>
        <authorList>
            <person name="Sun S."/>
            <person name="Zhang Z."/>
        </authorList>
    </citation>
    <scope>NUCLEOTIDE SEQUENCE [LARGE SCALE GENOMIC DNA]</scope>
    <source>
        <strain evidence="5 6">SS-21NJ</strain>
    </source>
</reference>
<keyword evidence="2" id="KW-0378">Hydrolase</keyword>
<dbReference type="CDD" id="cd03444">
    <property type="entry name" value="Thioesterase_II_repeat1"/>
    <property type="match status" value="1"/>
</dbReference>
<name>A0ABX7KDH6_9SPHN</name>
<dbReference type="EMBL" id="CP061510">
    <property type="protein sequence ID" value="QSB45903.1"/>
    <property type="molecule type" value="Genomic_DNA"/>
</dbReference>
<dbReference type="SUPFAM" id="SSF54637">
    <property type="entry name" value="Thioesterase/thiol ester dehydrase-isomerase"/>
    <property type="match status" value="2"/>
</dbReference>
<feature type="domain" description="Acyl-CoA thioesterase-like N-terminal HotDog" evidence="4">
    <location>
        <begin position="37"/>
        <end position="120"/>
    </location>
</feature>
<comment type="similarity">
    <text evidence="1">Belongs to the C/M/P thioester hydrolase family.</text>
</comment>
<dbReference type="Pfam" id="PF02551">
    <property type="entry name" value="Acyl_CoA_thio"/>
    <property type="match status" value="1"/>
</dbReference>
<accession>A0ABX7KDH6</accession>
<dbReference type="RefSeq" id="WP_205445279.1">
    <property type="nucleotide sequence ID" value="NZ_CP061510.1"/>
</dbReference>
<dbReference type="PANTHER" id="PTHR11066:SF34">
    <property type="entry name" value="ACYL-COENZYME A THIOESTERASE 8"/>
    <property type="match status" value="1"/>
</dbReference>
<dbReference type="PANTHER" id="PTHR11066">
    <property type="entry name" value="ACYL-COA THIOESTERASE"/>
    <property type="match status" value="1"/>
</dbReference>
<organism evidence="5 6">
    <name type="scientific">Tsuneonella flava</name>
    <dbReference type="NCBI Taxonomy" id="2055955"/>
    <lineage>
        <taxon>Bacteria</taxon>
        <taxon>Pseudomonadati</taxon>
        <taxon>Pseudomonadota</taxon>
        <taxon>Alphaproteobacteria</taxon>
        <taxon>Sphingomonadales</taxon>
        <taxon>Erythrobacteraceae</taxon>
        <taxon>Tsuneonella</taxon>
    </lineage>
</organism>
<dbReference type="Gene3D" id="2.40.160.210">
    <property type="entry name" value="Acyl-CoA thioesterase, double hotdog domain"/>
    <property type="match status" value="1"/>
</dbReference>
<dbReference type="InterPro" id="IPR003703">
    <property type="entry name" value="Acyl_CoA_thio"/>
</dbReference>
<gene>
    <name evidence="5" type="ORF">IDJ81_07465</name>
</gene>
<evidence type="ECO:0000256" key="1">
    <source>
        <dbReference type="ARBA" id="ARBA00006538"/>
    </source>
</evidence>
<dbReference type="InterPro" id="IPR049449">
    <property type="entry name" value="TesB_ACOT8-like_N"/>
</dbReference>
<dbReference type="CDD" id="cd03445">
    <property type="entry name" value="Thioesterase_II_repeat2"/>
    <property type="match status" value="1"/>
</dbReference>
<evidence type="ECO:0000259" key="4">
    <source>
        <dbReference type="Pfam" id="PF13622"/>
    </source>
</evidence>
<evidence type="ECO:0000256" key="2">
    <source>
        <dbReference type="ARBA" id="ARBA00022801"/>
    </source>
</evidence>
<proteinExistence type="inferred from homology"/>
<protein>
    <submittedName>
        <fullName evidence="5">Acyl-CoA thioesterase II</fullName>
    </submittedName>
</protein>
<evidence type="ECO:0000313" key="5">
    <source>
        <dbReference type="EMBL" id="QSB45903.1"/>
    </source>
</evidence>
<dbReference type="Proteomes" id="UP000663637">
    <property type="component" value="Chromosome"/>
</dbReference>